<dbReference type="SUPFAM" id="SSF54160">
    <property type="entry name" value="Chromo domain-like"/>
    <property type="match status" value="1"/>
</dbReference>
<sequence>MPATHTVAVTLQIPSNTVLKHDRDEPVIILQESESETVGPRVYVHYVNLDKRNDEWVPRSSLQPIVSNAMAPSTPSSTTAVPLNPKKRKRPSSRTQSASLQSDHEEVEEEQQQQEPQPEQQPQPQPPPPPHQQQEEEEEELLEFISQTMVEQVTMTEEEYDLQRHKQLNTRRNFDLVYIGDWLIKTWYFSPYPLTESEDVESLSAPQGSNIAINRIPGISRTTNRAHGRTSDMLAAGMGRKVEKEILYVCNMCFKYMTEASTWTAHKRGCYVNHPPGRKVYQRGAHTIWEVDGVKEKLYCQNLSLFGKLFIDIKTLFFDCDPFLFYILTDATSSSDHMIGFFSKEKISYDDYNLACILTLPPFQRKGFGRLMIEFSYELSRRAGKVGTPERPLSDLGLRSYLAFWVSTLVRFFRKLLEVMPVSNRAISSSSNNSNNSIIITHGAPPDFRSPSRELSAVSAVSDEGGGVGGVGRRGSSTSSFSSGMRRKKKRVKGWDGEVSQEEDFVDDVDEKLAAFRTFVTTRNPDGSATVHLKVHCSLSDIAKATNLRVEDTAFALGEMGMLDKWGKGKKRRKREGSRLNGNGNGYGDGDGDHKVHTNRTGNGEEGKGMEEGNGRGDQMIILTREMVEKAAKERGVKGLAVLNLNHIKM</sequence>
<dbReference type="GO" id="GO:0008270">
    <property type="term" value="F:zinc ion binding"/>
    <property type="evidence" value="ECO:0007669"/>
    <property type="project" value="UniProtKB-KW"/>
</dbReference>
<accession>A0A8H5M9F2</accession>
<dbReference type="Pfam" id="PF01853">
    <property type="entry name" value="MOZ_SAS"/>
    <property type="match status" value="1"/>
</dbReference>
<dbReference type="EMBL" id="JAACJN010000039">
    <property type="protein sequence ID" value="KAF5385612.1"/>
    <property type="molecule type" value="Genomic_DNA"/>
</dbReference>
<dbReference type="OrthoDB" id="787137at2759"/>
<comment type="subcellular location">
    <subcellularLocation>
        <location evidence="1">Nucleus</location>
    </subcellularLocation>
</comment>
<evidence type="ECO:0000256" key="9">
    <source>
        <dbReference type="ARBA" id="ARBA00023015"/>
    </source>
</evidence>
<keyword evidence="6" id="KW-0863">Zinc-finger</keyword>
<evidence type="ECO:0000256" key="13">
    <source>
        <dbReference type="PIRSR" id="PIRSR602717-51"/>
    </source>
</evidence>
<dbReference type="GO" id="GO:0005634">
    <property type="term" value="C:nucleus"/>
    <property type="evidence" value="ECO:0007669"/>
    <property type="project" value="UniProtKB-SubCell"/>
</dbReference>
<protein>
    <recommendedName>
        <fullName evidence="3">histone acetyltransferase</fullName>
        <ecNumber evidence="3">2.3.1.48</ecNumber>
    </recommendedName>
</protein>
<feature type="active site" description="Proton donor/acceptor" evidence="13">
    <location>
        <position position="390"/>
    </location>
</feature>
<keyword evidence="11" id="KW-0539">Nucleus</keyword>
<feature type="compositionally biased region" description="Pro residues" evidence="14">
    <location>
        <begin position="119"/>
        <end position="131"/>
    </location>
</feature>
<comment type="similarity">
    <text evidence="2">Belongs to the MYST (SAS/MOZ) family.</text>
</comment>
<evidence type="ECO:0000256" key="14">
    <source>
        <dbReference type="SAM" id="MobiDB-lite"/>
    </source>
</evidence>
<evidence type="ECO:0000256" key="12">
    <source>
        <dbReference type="ARBA" id="ARBA00023315"/>
    </source>
</evidence>
<dbReference type="EC" id="2.3.1.48" evidence="3"/>
<keyword evidence="10" id="KW-0804">Transcription</keyword>
<dbReference type="GO" id="GO:0035267">
    <property type="term" value="C:NuA4 histone acetyltransferase complex"/>
    <property type="evidence" value="ECO:0007669"/>
    <property type="project" value="TreeGrafter"/>
</dbReference>
<keyword evidence="9" id="KW-0805">Transcription regulation</keyword>
<keyword evidence="17" id="KW-1185">Reference proteome</keyword>
<dbReference type="GO" id="GO:0046972">
    <property type="term" value="F:histone H4K16 acetyltransferase activity"/>
    <property type="evidence" value="ECO:0007669"/>
    <property type="project" value="TreeGrafter"/>
</dbReference>
<feature type="region of interest" description="Disordered" evidence="14">
    <location>
        <begin position="463"/>
        <end position="485"/>
    </location>
</feature>
<dbReference type="GO" id="GO:0006355">
    <property type="term" value="P:regulation of DNA-templated transcription"/>
    <property type="evidence" value="ECO:0007669"/>
    <property type="project" value="InterPro"/>
</dbReference>
<dbReference type="Gene3D" id="2.30.30.140">
    <property type="match status" value="1"/>
</dbReference>
<keyword evidence="8" id="KW-0007">Acetylation</keyword>
<feature type="region of interest" description="Disordered" evidence="14">
    <location>
        <begin position="67"/>
        <end position="140"/>
    </location>
</feature>
<dbReference type="PANTHER" id="PTHR10615">
    <property type="entry name" value="HISTONE ACETYLTRANSFERASE"/>
    <property type="match status" value="1"/>
</dbReference>
<feature type="compositionally biased region" description="Gly residues" evidence="14">
    <location>
        <begin position="464"/>
        <end position="473"/>
    </location>
</feature>
<evidence type="ECO:0000256" key="7">
    <source>
        <dbReference type="ARBA" id="ARBA00022833"/>
    </source>
</evidence>
<feature type="compositionally biased region" description="Polar residues" evidence="14">
    <location>
        <begin position="67"/>
        <end position="81"/>
    </location>
</feature>
<dbReference type="PANTHER" id="PTHR10615:SF219">
    <property type="entry name" value="HISTONE ACETYLTRANSFERASE KAT5"/>
    <property type="match status" value="1"/>
</dbReference>
<evidence type="ECO:0000313" key="16">
    <source>
        <dbReference type="EMBL" id="KAF5385612.1"/>
    </source>
</evidence>
<dbReference type="Pfam" id="PF11717">
    <property type="entry name" value="Tudor-knot"/>
    <property type="match status" value="1"/>
</dbReference>
<dbReference type="SUPFAM" id="SSF55729">
    <property type="entry name" value="Acyl-CoA N-acyltransferases (Nat)"/>
    <property type="match status" value="1"/>
</dbReference>
<dbReference type="Proteomes" id="UP000518752">
    <property type="component" value="Unassembled WGS sequence"/>
</dbReference>
<keyword evidence="12" id="KW-0012">Acyltransferase</keyword>
<evidence type="ECO:0000256" key="4">
    <source>
        <dbReference type="ARBA" id="ARBA00022679"/>
    </source>
</evidence>
<evidence type="ECO:0000256" key="6">
    <source>
        <dbReference type="ARBA" id="ARBA00022771"/>
    </source>
</evidence>
<keyword evidence="7" id="KW-0862">Zinc</keyword>
<dbReference type="InterPro" id="IPR002717">
    <property type="entry name" value="HAT_MYST-type"/>
</dbReference>
<evidence type="ECO:0000256" key="1">
    <source>
        <dbReference type="ARBA" id="ARBA00004123"/>
    </source>
</evidence>
<feature type="region of interest" description="Disordered" evidence="14">
    <location>
        <begin position="568"/>
        <end position="616"/>
    </location>
</feature>
<feature type="compositionally biased region" description="Low complexity" evidence="14">
    <location>
        <begin position="474"/>
        <end position="484"/>
    </location>
</feature>
<dbReference type="Gene3D" id="3.40.630.30">
    <property type="match status" value="1"/>
</dbReference>
<reference evidence="16 17" key="1">
    <citation type="journal article" date="2020" name="ISME J.">
        <title>Uncovering the hidden diversity of litter-decomposition mechanisms in mushroom-forming fungi.</title>
        <authorList>
            <person name="Floudas D."/>
            <person name="Bentzer J."/>
            <person name="Ahren D."/>
            <person name="Johansson T."/>
            <person name="Persson P."/>
            <person name="Tunlid A."/>
        </authorList>
    </citation>
    <scope>NUCLEOTIDE SEQUENCE [LARGE SCALE GENOMIC DNA]</scope>
    <source>
        <strain evidence="16 17">CBS 406.79</strain>
    </source>
</reference>
<evidence type="ECO:0000256" key="2">
    <source>
        <dbReference type="ARBA" id="ARBA00010107"/>
    </source>
</evidence>
<organism evidence="16 17">
    <name type="scientific">Collybiopsis confluens</name>
    <dbReference type="NCBI Taxonomy" id="2823264"/>
    <lineage>
        <taxon>Eukaryota</taxon>
        <taxon>Fungi</taxon>
        <taxon>Dikarya</taxon>
        <taxon>Basidiomycota</taxon>
        <taxon>Agaricomycotina</taxon>
        <taxon>Agaricomycetes</taxon>
        <taxon>Agaricomycetidae</taxon>
        <taxon>Agaricales</taxon>
        <taxon>Marasmiineae</taxon>
        <taxon>Omphalotaceae</taxon>
        <taxon>Collybiopsis</taxon>
    </lineage>
</organism>
<evidence type="ECO:0000256" key="3">
    <source>
        <dbReference type="ARBA" id="ARBA00013184"/>
    </source>
</evidence>
<dbReference type="InterPro" id="IPR036388">
    <property type="entry name" value="WH-like_DNA-bd_sf"/>
</dbReference>
<dbReference type="Gene3D" id="1.10.10.10">
    <property type="entry name" value="Winged helix-like DNA-binding domain superfamily/Winged helix DNA-binding domain"/>
    <property type="match status" value="1"/>
</dbReference>
<dbReference type="InterPro" id="IPR025995">
    <property type="entry name" value="Tudor-knot"/>
</dbReference>
<evidence type="ECO:0000256" key="5">
    <source>
        <dbReference type="ARBA" id="ARBA00022723"/>
    </source>
</evidence>
<evidence type="ECO:0000256" key="8">
    <source>
        <dbReference type="ARBA" id="ARBA00022990"/>
    </source>
</evidence>
<dbReference type="InterPro" id="IPR050603">
    <property type="entry name" value="MYST_HAT"/>
</dbReference>
<evidence type="ECO:0000256" key="11">
    <source>
        <dbReference type="ARBA" id="ARBA00023242"/>
    </source>
</evidence>
<dbReference type="InterPro" id="IPR016181">
    <property type="entry name" value="Acyl_CoA_acyltransferase"/>
</dbReference>
<dbReference type="InterPro" id="IPR016197">
    <property type="entry name" value="Chromo-like_dom_sf"/>
</dbReference>
<keyword evidence="5" id="KW-0479">Metal-binding</keyword>
<evidence type="ECO:0000256" key="10">
    <source>
        <dbReference type="ARBA" id="ARBA00023163"/>
    </source>
</evidence>
<dbReference type="FunFam" id="3.40.630.30:FF:000156">
    <property type="entry name" value="Histone acetyltransferase"/>
    <property type="match status" value="1"/>
</dbReference>
<feature type="compositionally biased region" description="Basic and acidic residues" evidence="14">
    <location>
        <begin position="603"/>
        <end position="615"/>
    </location>
</feature>
<comment type="caution">
    <text evidence="16">The sequence shown here is derived from an EMBL/GenBank/DDBJ whole genome shotgun (WGS) entry which is preliminary data.</text>
</comment>
<feature type="domain" description="MYST-type HAT" evidence="15">
    <location>
        <begin position="169"/>
        <end position="451"/>
    </location>
</feature>
<gene>
    <name evidence="16" type="ORF">D9757_006804</name>
</gene>
<dbReference type="PROSITE" id="PS51726">
    <property type="entry name" value="MYST_HAT"/>
    <property type="match status" value="1"/>
</dbReference>
<dbReference type="Gene3D" id="3.30.60.60">
    <property type="entry name" value="N-acetyl transferase-like"/>
    <property type="match status" value="1"/>
</dbReference>
<evidence type="ECO:0000313" key="17">
    <source>
        <dbReference type="Proteomes" id="UP000518752"/>
    </source>
</evidence>
<dbReference type="AlphaFoldDB" id="A0A8H5M9F2"/>
<name>A0A8H5M9F2_9AGAR</name>
<evidence type="ECO:0000259" key="15">
    <source>
        <dbReference type="PROSITE" id="PS51726"/>
    </source>
</evidence>
<keyword evidence="4" id="KW-0808">Transferase</keyword>
<proteinExistence type="inferred from homology"/>